<accession>A0A1X2I8J3</accession>
<feature type="compositionally biased region" description="Polar residues" evidence="1">
    <location>
        <begin position="14"/>
        <end position="46"/>
    </location>
</feature>
<gene>
    <name evidence="2" type="ORF">BCR42DRAFT_395251</name>
</gene>
<dbReference type="AlphaFoldDB" id="A0A1X2I8J3"/>
<evidence type="ECO:0000313" key="3">
    <source>
        <dbReference type="Proteomes" id="UP000193560"/>
    </source>
</evidence>
<name>A0A1X2I8J3_9FUNG</name>
<proteinExistence type="predicted"/>
<protein>
    <submittedName>
        <fullName evidence="2">Uncharacterized protein</fullName>
    </submittedName>
</protein>
<organism evidence="2 3">
    <name type="scientific">Absidia repens</name>
    <dbReference type="NCBI Taxonomy" id="90262"/>
    <lineage>
        <taxon>Eukaryota</taxon>
        <taxon>Fungi</taxon>
        <taxon>Fungi incertae sedis</taxon>
        <taxon>Mucoromycota</taxon>
        <taxon>Mucoromycotina</taxon>
        <taxon>Mucoromycetes</taxon>
        <taxon>Mucorales</taxon>
        <taxon>Cunninghamellaceae</taxon>
        <taxon>Absidia</taxon>
    </lineage>
</organism>
<sequence>MTTRPQQENKRLTDSSITSAIPLTKNNKPTATVPSSESQTRTVSDANDQREASDLGRIFITPRLRQFPTGIISTIAHLLVEQSALRDHCILVAFLNRKGGGLDLNGGSYSDSTLEAHGALSSSSRDGQFAETNRQIDIGGREAGGVPHKPVQNAHRLTSISFINCSLIKSSDFPKASSDIAPSDVMNLDQMTIDKLRLAVTAAQ</sequence>
<reference evidence="2 3" key="1">
    <citation type="submission" date="2016-07" db="EMBL/GenBank/DDBJ databases">
        <title>Pervasive Adenine N6-methylation of Active Genes in Fungi.</title>
        <authorList>
            <consortium name="DOE Joint Genome Institute"/>
            <person name="Mondo S.J."/>
            <person name="Dannebaum R.O."/>
            <person name="Kuo R.C."/>
            <person name="Labutti K."/>
            <person name="Haridas S."/>
            <person name="Kuo A."/>
            <person name="Salamov A."/>
            <person name="Ahrendt S.R."/>
            <person name="Lipzen A."/>
            <person name="Sullivan W."/>
            <person name="Andreopoulos W.B."/>
            <person name="Clum A."/>
            <person name="Lindquist E."/>
            <person name="Daum C."/>
            <person name="Ramamoorthy G.K."/>
            <person name="Gryganskyi A."/>
            <person name="Culley D."/>
            <person name="Magnuson J.K."/>
            <person name="James T.Y."/>
            <person name="O'Malley M.A."/>
            <person name="Stajich J.E."/>
            <person name="Spatafora J.W."/>
            <person name="Visel A."/>
            <person name="Grigoriev I.V."/>
        </authorList>
    </citation>
    <scope>NUCLEOTIDE SEQUENCE [LARGE SCALE GENOMIC DNA]</scope>
    <source>
        <strain evidence="2 3">NRRL 1336</strain>
    </source>
</reference>
<dbReference type="EMBL" id="MCGE01000021">
    <property type="protein sequence ID" value="ORZ11594.1"/>
    <property type="molecule type" value="Genomic_DNA"/>
</dbReference>
<dbReference type="Proteomes" id="UP000193560">
    <property type="component" value="Unassembled WGS sequence"/>
</dbReference>
<feature type="region of interest" description="Disordered" evidence="1">
    <location>
        <begin position="1"/>
        <end position="50"/>
    </location>
</feature>
<keyword evidence="3" id="KW-1185">Reference proteome</keyword>
<comment type="caution">
    <text evidence="2">The sequence shown here is derived from an EMBL/GenBank/DDBJ whole genome shotgun (WGS) entry which is preliminary data.</text>
</comment>
<evidence type="ECO:0000256" key="1">
    <source>
        <dbReference type="SAM" id="MobiDB-lite"/>
    </source>
</evidence>
<evidence type="ECO:0000313" key="2">
    <source>
        <dbReference type="EMBL" id="ORZ11594.1"/>
    </source>
</evidence>